<dbReference type="KEGG" id="hsn:DV733_08710"/>
<evidence type="ECO:0000313" key="2">
    <source>
        <dbReference type="EMBL" id="QCC51318.1"/>
    </source>
</evidence>
<dbReference type="EMBL" id="CP031310">
    <property type="protein sequence ID" value="QCC51318.1"/>
    <property type="molecule type" value="Genomic_DNA"/>
</dbReference>
<sequence length="65" mass="6990">MATVRESSLVVDPNPTTEGRSGRMTWSDCSRRAQTGDVARIVGRASALPGVALADSLVRRTTKHH</sequence>
<organism evidence="2 3">
    <name type="scientific">Halapricum salinum</name>
    <dbReference type="NCBI Taxonomy" id="1457250"/>
    <lineage>
        <taxon>Archaea</taxon>
        <taxon>Methanobacteriati</taxon>
        <taxon>Methanobacteriota</taxon>
        <taxon>Stenosarchaea group</taxon>
        <taxon>Halobacteria</taxon>
        <taxon>Halobacteriales</taxon>
        <taxon>Haloarculaceae</taxon>
        <taxon>Halapricum</taxon>
    </lineage>
</organism>
<proteinExistence type="predicted"/>
<gene>
    <name evidence="2" type="ORF">DV733_08710</name>
</gene>
<evidence type="ECO:0000256" key="1">
    <source>
        <dbReference type="SAM" id="MobiDB-lite"/>
    </source>
</evidence>
<dbReference type="AlphaFoldDB" id="A0A4D6HDT2"/>
<evidence type="ECO:0000313" key="3">
    <source>
        <dbReference type="Proteomes" id="UP000296706"/>
    </source>
</evidence>
<keyword evidence="3" id="KW-1185">Reference proteome</keyword>
<name>A0A4D6HDT2_9EURY</name>
<reference evidence="2 3" key="1">
    <citation type="journal article" date="2019" name="Nat. Commun.">
        <title>A new type of DNA phosphorothioation-based antiviral system in archaea.</title>
        <authorList>
            <person name="Xiong L."/>
            <person name="Liu S."/>
            <person name="Chen S."/>
            <person name="Xiao Y."/>
            <person name="Zhu B."/>
            <person name="Gao Y."/>
            <person name="Zhang Y."/>
            <person name="Chen B."/>
            <person name="Luo J."/>
            <person name="Deng Z."/>
            <person name="Chen X."/>
            <person name="Wang L."/>
            <person name="Chen S."/>
        </authorList>
    </citation>
    <scope>NUCLEOTIDE SEQUENCE [LARGE SCALE GENOMIC DNA]</scope>
    <source>
        <strain evidence="2 3">CBA1105</strain>
    </source>
</reference>
<dbReference type="Proteomes" id="UP000296706">
    <property type="component" value="Chromosome"/>
</dbReference>
<accession>A0A4D6HDT2</accession>
<protein>
    <submittedName>
        <fullName evidence="2">Uncharacterized protein</fullName>
    </submittedName>
</protein>
<feature type="region of interest" description="Disordered" evidence="1">
    <location>
        <begin position="1"/>
        <end position="29"/>
    </location>
</feature>